<feature type="transmembrane region" description="Helical" evidence="1">
    <location>
        <begin position="6"/>
        <end position="26"/>
    </location>
</feature>
<evidence type="ECO:0000313" key="2">
    <source>
        <dbReference type="EMBL" id="QJW95410.1"/>
    </source>
</evidence>
<reference evidence="3" key="1">
    <citation type="submission" date="2020-05" db="EMBL/GenBank/DDBJ databases">
        <title>Frigoriglobus tundricola gen. nov., sp. nov., a psychrotolerant cellulolytic planctomycete of the family Gemmataceae with two divergent copies of 16S rRNA gene.</title>
        <authorList>
            <person name="Kulichevskaya I.S."/>
            <person name="Ivanova A.A."/>
            <person name="Naumoff D.G."/>
            <person name="Beletsky A.V."/>
            <person name="Rijpstra W.I.C."/>
            <person name="Sinninghe Damste J.S."/>
            <person name="Mardanov A.V."/>
            <person name="Ravin N.V."/>
            <person name="Dedysh S.N."/>
        </authorList>
    </citation>
    <scope>NUCLEOTIDE SEQUENCE [LARGE SCALE GENOMIC DNA]</scope>
    <source>
        <strain evidence="3">PL17</strain>
    </source>
</reference>
<keyword evidence="3" id="KW-1185">Reference proteome</keyword>
<evidence type="ECO:0000313" key="3">
    <source>
        <dbReference type="Proteomes" id="UP000503447"/>
    </source>
</evidence>
<dbReference type="KEGG" id="ftj:FTUN_2959"/>
<dbReference type="EMBL" id="CP053452">
    <property type="protein sequence ID" value="QJW95410.1"/>
    <property type="molecule type" value="Genomic_DNA"/>
</dbReference>
<keyword evidence="1" id="KW-1133">Transmembrane helix</keyword>
<gene>
    <name evidence="2" type="ORF">FTUN_2959</name>
</gene>
<dbReference type="Proteomes" id="UP000503447">
    <property type="component" value="Chromosome"/>
</dbReference>
<organism evidence="2 3">
    <name type="scientific">Frigoriglobus tundricola</name>
    <dbReference type="NCBI Taxonomy" id="2774151"/>
    <lineage>
        <taxon>Bacteria</taxon>
        <taxon>Pseudomonadati</taxon>
        <taxon>Planctomycetota</taxon>
        <taxon>Planctomycetia</taxon>
        <taxon>Gemmatales</taxon>
        <taxon>Gemmataceae</taxon>
        <taxon>Frigoriglobus</taxon>
    </lineage>
</organism>
<keyword evidence="1" id="KW-0812">Transmembrane</keyword>
<evidence type="ECO:0000256" key="1">
    <source>
        <dbReference type="SAM" id="Phobius"/>
    </source>
</evidence>
<accession>A0A6M5YPQ8</accession>
<dbReference type="AlphaFoldDB" id="A0A6M5YPQ8"/>
<dbReference type="RefSeq" id="WP_171471196.1">
    <property type="nucleotide sequence ID" value="NZ_CP053452.2"/>
</dbReference>
<proteinExistence type="predicted"/>
<name>A0A6M5YPQ8_9BACT</name>
<protein>
    <submittedName>
        <fullName evidence="2">Uncharacterized protein</fullName>
    </submittedName>
</protein>
<keyword evidence="1" id="KW-0472">Membrane</keyword>
<sequence>MFPIIPILALIAICGGGATLMWYDALTREEKERANRLTTSYAAEHFGKAVKDLTQSQASRVQALVRAHFEN</sequence>